<dbReference type="InterPro" id="IPR053833">
    <property type="entry name" value="SAMP2"/>
</dbReference>
<name>A0ABD6C9Y1_9EURY</name>
<reference evidence="1 2" key="1">
    <citation type="journal article" date="2019" name="Int. J. Syst. Evol. Microbiol.">
        <title>The Global Catalogue of Microorganisms (GCM) 10K type strain sequencing project: providing services to taxonomists for standard genome sequencing and annotation.</title>
        <authorList>
            <consortium name="The Broad Institute Genomics Platform"/>
            <consortium name="The Broad Institute Genome Sequencing Center for Infectious Disease"/>
            <person name="Wu L."/>
            <person name="Ma J."/>
        </authorList>
    </citation>
    <scope>NUCLEOTIDE SEQUENCE [LARGE SCALE GENOMIC DNA]</scope>
    <source>
        <strain evidence="1 2">CGMCC 1.12125</strain>
    </source>
</reference>
<dbReference type="Pfam" id="PF21965">
    <property type="entry name" value="SAMP2"/>
    <property type="match status" value="1"/>
</dbReference>
<dbReference type="InterPro" id="IPR053752">
    <property type="entry name" value="SAM_domain_containing"/>
</dbReference>
<sequence length="69" mass="7379">MVTVEVVGEDTYEVDVGALDGSEPTYADLLAAVDYSPHEVSVMVDGVPVPEDRPVEADHVRVLRLIQGG</sequence>
<organism evidence="1 2">
    <name type="scientific">Halorientalis brevis</name>
    <dbReference type="NCBI Taxonomy" id="1126241"/>
    <lineage>
        <taxon>Archaea</taxon>
        <taxon>Methanobacteriati</taxon>
        <taxon>Methanobacteriota</taxon>
        <taxon>Stenosarchaea group</taxon>
        <taxon>Halobacteria</taxon>
        <taxon>Halobacteriales</taxon>
        <taxon>Haloarculaceae</taxon>
        <taxon>Halorientalis</taxon>
    </lineage>
</organism>
<evidence type="ECO:0000313" key="2">
    <source>
        <dbReference type="Proteomes" id="UP001597119"/>
    </source>
</evidence>
<dbReference type="SUPFAM" id="SSF54285">
    <property type="entry name" value="MoaD/ThiS"/>
    <property type="match status" value="1"/>
</dbReference>
<dbReference type="AlphaFoldDB" id="A0ABD6C9Y1"/>
<gene>
    <name evidence="1" type="ORF">ACFR9U_06765</name>
</gene>
<dbReference type="EMBL" id="JBHUDJ010000002">
    <property type="protein sequence ID" value="MFD1586679.1"/>
    <property type="molecule type" value="Genomic_DNA"/>
</dbReference>
<dbReference type="RefSeq" id="WP_247379210.1">
    <property type="nucleotide sequence ID" value="NZ_JALLGV010000007.1"/>
</dbReference>
<accession>A0ABD6C9Y1</accession>
<dbReference type="Gene3D" id="4.10.410.50">
    <property type="match status" value="1"/>
</dbReference>
<dbReference type="InterPro" id="IPR053834">
    <property type="entry name" value="SAMP2_halobacteria"/>
</dbReference>
<evidence type="ECO:0000313" key="1">
    <source>
        <dbReference type="EMBL" id="MFD1586679.1"/>
    </source>
</evidence>
<proteinExistence type="predicted"/>
<keyword evidence="2" id="KW-1185">Reference proteome</keyword>
<comment type="caution">
    <text evidence="1">The sequence shown here is derived from an EMBL/GenBank/DDBJ whole genome shotgun (WGS) entry which is preliminary data.</text>
</comment>
<protein>
    <submittedName>
        <fullName evidence="1">Ubiquitin-like small modifier protein 2</fullName>
    </submittedName>
</protein>
<dbReference type="InterPro" id="IPR016155">
    <property type="entry name" value="Mopterin_synth/thiamin_S_b"/>
</dbReference>
<dbReference type="Proteomes" id="UP001597119">
    <property type="component" value="Unassembled WGS sequence"/>
</dbReference>
<dbReference type="NCBIfam" id="NF041919">
    <property type="entry name" value="SAMP2"/>
    <property type="match status" value="1"/>
</dbReference>